<evidence type="ECO:0000313" key="3">
    <source>
        <dbReference type="Proteomes" id="UP001576776"/>
    </source>
</evidence>
<sequence length="93" mass="10910">MKVLLIWLIRGYRMFISPLFPPSCRYQPTCSQYAMQAIERFGPWRGTIMAIRRILRCHPFHPGGYDPVPEVEACNCHPKTREFAEKTINNNLK</sequence>
<dbReference type="Pfam" id="PF01809">
    <property type="entry name" value="YidD"/>
    <property type="match status" value="1"/>
</dbReference>
<comment type="function">
    <text evidence="1">Could be involved in insertion of integral membrane proteins into the membrane.</text>
</comment>
<dbReference type="InterPro" id="IPR002696">
    <property type="entry name" value="Membr_insert_effic_factor_YidD"/>
</dbReference>
<comment type="similarity">
    <text evidence="1">Belongs to the UPF0161 family.</text>
</comment>
<dbReference type="Proteomes" id="UP001576776">
    <property type="component" value="Unassembled WGS sequence"/>
</dbReference>
<evidence type="ECO:0000256" key="1">
    <source>
        <dbReference type="HAMAP-Rule" id="MF_00386"/>
    </source>
</evidence>
<dbReference type="SMART" id="SM01234">
    <property type="entry name" value="Haemolytic"/>
    <property type="match status" value="1"/>
</dbReference>
<comment type="caution">
    <text evidence="2">The sequence shown here is derived from an EMBL/GenBank/DDBJ whole genome shotgun (WGS) entry which is preliminary data.</text>
</comment>
<keyword evidence="1" id="KW-1003">Cell membrane</keyword>
<dbReference type="NCBIfam" id="TIGR00278">
    <property type="entry name" value="membrane protein insertion efficiency factor YidD"/>
    <property type="match status" value="1"/>
</dbReference>
<dbReference type="RefSeq" id="WP_413258112.1">
    <property type="nucleotide sequence ID" value="NZ_JBHFNS010000058.1"/>
</dbReference>
<accession>A0ABV4YDP6</accession>
<proteinExistence type="inferred from homology"/>
<dbReference type="PANTHER" id="PTHR33383">
    <property type="entry name" value="MEMBRANE PROTEIN INSERTION EFFICIENCY FACTOR-RELATED"/>
    <property type="match status" value="1"/>
</dbReference>
<name>A0ABV4YDP6_9CYAN</name>
<comment type="subcellular location">
    <subcellularLocation>
        <location evidence="1">Cell membrane</location>
        <topology evidence="1">Peripheral membrane protein</topology>
        <orientation evidence="1">Cytoplasmic side</orientation>
    </subcellularLocation>
</comment>
<evidence type="ECO:0000313" key="2">
    <source>
        <dbReference type="EMBL" id="MFB2936616.1"/>
    </source>
</evidence>
<dbReference type="HAMAP" id="MF_00386">
    <property type="entry name" value="UPF0161_YidD"/>
    <property type="match status" value="1"/>
</dbReference>
<reference evidence="2 3" key="1">
    <citation type="submission" date="2024-09" db="EMBL/GenBank/DDBJ databases">
        <title>Floridaenema gen nov. (Aerosakkonemataceae, Aerosakkonematales ord. nov., Cyanobacteria) from benthic tropical and subtropical fresh waters, with the description of four new species.</title>
        <authorList>
            <person name="Moretto J.A."/>
            <person name="Berthold D.E."/>
            <person name="Lefler F.W."/>
            <person name="Huang I.-S."/>
            <person name="Laughinghouse H. IV."/>
        </authorList>
    </citation>
    <scope>NUCLEOTIDE SEQUENCE [LARGE SCALE GENOMIC DNA]</scope>
    <source>
        <strain evidence="2 3">BLCC-F154</strain>
    </source>
</reference>
<dbReference type="PANTHER" id="PTHR33383:SF1">
    <property type="entry name" value="MEMBRANE PROTEIN INSERTION EFFICIENCY FACTOR-RELATED"/>
    <property type="match status" value="1"/>
</dbReference>
<protein>
    <recommendedName>
        <fullName evidence="1">Putative membrane protein insertion efficiency factor</fullName>
    </recommendedName>
</protein>
<gene>
    <name evidence="2" type="primary">yidD</name>
    <name evidence="2" type="ORF">ACE1B6_15300</name>
</gene>
<organism evidence="2 3">
    <name type="scientific">Floridaenema fluviatile BLCC-F154</name>
    <dbReference type="NCBI Taxonomy" id="3153640"/>
    <lineage>
        <taxon>Bacteria</taxon>
        <taxon>Bacillati</taxon>
        <taxon>Cyanobacteriota</taxon>
        <taxon>Cyanophyceae</taxon>
        <taxon>Oscillatoriophycideae</taxon>
        <taxon>Aerosakkonematales</taxon>
        <taxon>Aerosakkonemataceae</taxon>
        <taxon>Floridanema</taxon>
        <taxon>Floridanema fluviatile</taxon>
    </lineage>
</organism>
<dbReference type="EMBL" id="JBHFNS010000058">
    <property type="protein sequence ID" value="MFB2936616.1"/>
    <property type="molecule type" value="Genomic_DNA"/>
</dbReference>
<keyword evidence="3" id="KW-1185">Reference proteome</keyword>
<keyword evidence="1" id="KW-0472">Membrane</keyword>